<dbReference type="EMBL" id="SRKZ01000002">
    <property type="protein sequence ID" value="TGD81237.1"/>
    <property type="molecule type" value="Genomic_DNA"/>
</dbReference>
<dbReference type="CDD" id="cd00657">
    <property type="entry name" value="Ferritin_like"/>
    <property type="match status" value="1"/>
</dbReference>
<dbReference type="AlphaFoldDB" id="A0A4Z0MPR7"/>
<protein>
    <submittedName>
        <fullName evidence="1">Ferritin-like domain-containing protein</fullName>
    </submittedName>
</protein>
<gene>
    <name evidence="1" type="ORF">EU557_06630</name>
</gene>
<sequence length="292" mass="31880">MDFLKLLARLAETDTQSLTVTGPRRTALRRLAQAGTAVLPAVLTALPQPAAARDSRTVQDVLKLALVLEQLENAFYTQALQQPLTFFGTTENRAAIQTIQTHEQQHVDLFTRLLLNSGATLEAAPRFDFTGSKNGSQAALYPDVFSNFDTFLRVAQLLEDTGVRAYKGQVEFIQFDDFLLESAVRTHSVEARHASHIRTMRRQRGATVKSWVSSSDAPITTAGSVAAKAYAGEENFAQYLAGNNLVPFVDNLPINVAKPPLSQAAILAKVAEAFDEPLEALTATEVASLFIY</sequence>
<name>A0A4Z0MPR7_9BACT</name>
<reference evidence="1 2" key="1">
    <citation type="submission" date="2019-04" db="EMBL/GenBank/DDBJ databases">
        <authorList>
            <person name="Feng G."/>
            <person name="Zhang J."/>
            <person name="Zhu H."/>
        </authorList>
    </citation>
    <scope>NUCLEOTIDE SEQUENCE [LARGE SCALE GENOMIC DNA]</scope>
    <source>
        <strain evidence="1 2">JCM 19491</strain>
    </source>
</reference>
<keyword evidence="2" id="KW-1185">Reference proteome</keyword>
<dbReference type="SUPFAM" id="SSF47240">
    <property type="entry name" value="Ferritin-like"/>
    <property type="match status" value="1"/>
</dbReference>
<proteinExistence type="predicted"/>
<organism evidence="1 2">
    <name type="scientific">Hymenobacter wooponensis</name>
    <dbReference type="NCBI Taxonomy" id="1525360"/>
    <lineage>
        <taxon>Bacteria</taxon>
        <taxon>Pseudomonadati</taxon>
        <taxon>Bacteroidota</taxon>
        <taxon>Cytophagia</taxon>
        <taxon>Cytophagales</taxon>
        <taxon>Hymenobacteraceae</taxon>
        <taxon>Hymenobacter</taxon>
    </lineage>
</organism>
<evidence type="ECO:0000313" key="2">
    <source>
        <dbReference type="Proteomes" id="UP000298284"/>
    </source>
</evidence>
<comment type="caution">
    <text evidence="1">The sequence shown here is derived from an EMBL/GenBank/DDBJ whole genome shotgun (WGS) entry which is preliminary data.</text>
</comment>
<dbReference type="InterPro" id="IPR009078">
    <property type="entry name" value="Ferritin-like_SF"/>
</dbReference>
<dbReference type="RefSeq" id="WP_135529645.1">
    <property type="nucleotide sequence ID" value="NZ_SRKZ01000002.1"/>
</dbReference>
<dbReference type="Pfam" id="PF13668">
    <property type="entry name" value="Ferritin_2"/>
    <property type="match status" value="1"/>
</dbReference>
<dbReference type="Proteomes" id="UP000298284">
    <property type="component" value="Unassembled WGS sequence"/>
</dbReference>
<accession>A0A4Z0MPR7</accession>
<evidence type="ECO:0000313" key="1">
    <source>
        <dbReference type="EMBL" id="TGD81237.1"/>
    </source>
</evidence>
<dbReference type="OrthoDB" id="954262at2"/>